<evidence type="ECO:0000313" key="3">
    <source>
        <dbReference type="EMBL" id="HIZ17960.1"/>
    </source>
</evidence>
<name>A0A9D2DJ63_9ACTN</name>
<keyword evidence="1" id="KW-1133">Transmembrane helix</keyword>
<keyword evidence="1" id="KW-0812">Transmembrane</keyword>
<feature type="transmembrane region" description="Helical" evidence="1">
    <location>
        <begin position="100"/>
        <end position="121"/>
    </location>
</feature>
<feature type="transmembrane region" description="Helical" evidence="1">
    <location>
        <begin position="61"/>
        <end position="79"/>
    </location>
</feature>
<organism evidence="3 4">
    <name type="scientific">Candidatus Olsenella stercoravium</name>
    <dbReference type="NCBI Taxonomy" id="2838713"/>
    <lineage>
        <taxon>Bacteria</taxon>
        <taxon>Bacillati</taxon>
        <taxon>Actinomycetota</taxon>
        <taxon>Coriobacteriia</taxon>
        <taxon>Coriobacteriales</taxon>
        <taxon>Atopobiaceae</taxon>
        <taxon>Olsenella</taxon>
    </lineage>
</organism>
<dbReference type="AlphaFoldDB" id="A0A9D2DJ63"/>
<feature type="transmembrane region" description="Helical" evidence="1">
    <location>
        <begin position="15"/>
        <end position="34"/>
    </location>
</feature>
<feature type="domain" description="Acyltransferase 3" evidence="2">
    <location>
        <begin position="11"/>
        <end position="343"/>
    </location>
</feature>
<keyword evidence="1" id="KW-0472">Membrane</keyword>
<dbReference type="EMBL" id="DXBZ01000046">
    <property type="protein sequence ID" value="HIZ17960.1"/>
    <property type="molecule type" value="Genomic_DNA"/>
</dbReference>
<dbReference type="InterPro" id="IPR002656">
    <property type="entry name" value="Acyl_transf_3_dom"/>
</dbReference>
<sequence length="363" mass="38418">MDEKSARARNPRIEALRLAAIVGIAVFHTFQPWFGALTDGSWGAGPATRTALGCVSLLGTYGNHVFFLISGFFLVPRAVEAARDAGYWPAQARAIVRRALPILATVALYAAVALAVSSWVIPIEGVSAHETGWLVGGLQFVWVYLAVIALAPAIGWAWARLSHPRALVATIAVAALLANAYIAFVSPGDEVRSLLEWRKLMSAASYLVAFLVGGALADLDLGPLSRALVPLVLVAVAIEAIAGIGGDLRLLEALSFKSTSALSFLLAVASLARAAQSPGTSWSSRPARTCRTLARSTLGFYVAQSMFCELWRPPLTQLATASLPYGEGAFLAAGIVASIVLLALFFTFDQLVRLPALRLAHLA</sequence>
<proteinExistence type="predicted"/>
<feature type="transmembrane region" description="Helical" evidence="1">
    <location>
        <begin position="141"/>
        <end position="159"/>
    </location>
</feature>
<accession>A0A9D2DJ63</accession>
<feature type="transmembrane region" description="Helical" evidence="1">
    <location>
        <begin position="166"/>
        <end position="184"/>
    </location>
</feature>
<dbReference type="GO" id="GO:0016747">
    <property type="term" value="F:acyltransferase activity, transferring groups other than amino-acyl groups"/>
    <property type="evidence" value="ECO:0007669"/>
    <property type="project" value="InterPro"/>
</dbReference>
<evidence type="ECO:0000259" key="2">
    <source>
        <dbReference type="Pfam" id="PF01757"/>
    </source>
</evidence>
<evidence type="ECO:0000313" key="4">
    <source>
        <dbReference type="Proteomes" id="UP000824029"/>
    </source>
</evidence>
<protein>
    <submittedName>
        <fullName evidence="3">Acyltransferase</fullName>
    </submittedName>
</protein>
<feature type="transmembrane region" description="Helical" evidence="1">
    <location>
        <begin position="204"/>
        <end position="221"/>
    </location>
</feature>
<dbReference type="Pfam" id="PF01757">
    <property type="entry name" value="Acyl_transf_3"/>
    <property type="match status" value="1"/>
</dbReference>
<feature type="transmembrane region" description="Helical" evidence="1">
    <location>
        <begin position="228"/>
        <end position="248"/>
    </location>
</feature>
<dbReference type="Proteomes" id="UP000824029">
    <property type="component" value="Unassembled WGS sequence"/>
</dbReference>
<evidence type="ECO:0000256" key="1">
    <source>
        <dbReference type="SAM" id="Phobius"/>
    </source>
</evidence>
<gene>
    <name evidence="3" type="ORF">IAA22_02455</name>
</gene>
<keyword evidence="3" id="KW-0808">Transferase</keyword>
<keyword evidence="3" id="KW-0012">Acyltransferase</keyword>
<comment type="caution">
    <text evidence="3">The sequence shown here is derived from an EMBL/GenBank/DDBJ whole genome shotgun (WGS) entry which is preliminary data.</text>
</comment>
<feature type="transmembrane region" description="Helical" evidence="1">
    <location>
        <begin position="328"/>
        <end position="348"/>
    </location>
</feature>
<reference evidence="3" key="1">
    <citation type="journal article" date="2021" name="PeerJ">
        <title>Extensive microbial diversity within the chicken gut microbiome revealed by metagenomics and culture.</title>
        <authorList>
            <person name="Gilroy R."/>
            <person name="Ravi A."/>
            <person name="Getino M."/>
            <person name="Pursley I."/>
            <person name="Horton D.L."/>
            <person name="Alikhan N.F."/>
            <person name="Baker D."/>
            <person name="Gharbi K."/>
            <person name="Hall N."/>
            <person name="Watson M."/>
            <person name="Adriaenssens E.M."/>
            <person name="Foster-Nyarko E."/>
            <person name="Jarju S."/>
            <person name="Secka A."/>
            <person name="Antonio M."/>
            <person name="Oren A."/>
            <person name="Chaudhuri R.R."/>
            <person name="La Ragione R."/>
            <person name="Hildebrand F."/>
            <person name="Pallen M.J."/>
        </authorList>
    </citation>
    <scope>NUCLEOTIDE SEQUENCE</scope>
    <source>
        <strain evidence="3">ChiHecolR3B27-1887</strain>
    </source>
</reference>
<reference evidence="3" key="2">
    <citation type="submission" date="2021-04" db="EMBL/GenBank/DDBJ databases">
        <authorList>
            <person name="Gilroy R."/>
        </authorList>
    </citation>
    <scope>NUCLEOTIDE SEQUENCE</scope>
    <source>
        <strain evidence="3">ChiHecolR3B27-1887</strain>
    </source>
</reference>